<sequence length="66" mass="7424">MMMVVQVLVVLVHISTHQSKPYTGWHRADIRAAVSRRSLHLLRKQQPAQDAHRTSVTPSVNTPSTP</sequence>
<protein>
    <submittedName>
        <fullName evidence="3">Putative secreted peptide</fullName>
    </submittedName>
</protein>
<organism evidence="3">
    <name type="scientific">Anopheles braziliensis</name>
    <dbReference type="NCBI Taxonomy" id="58242"/>
    <lineage>
        <taxon>Eukaryota</taxon>
        <taxon>Metazoa</taxon>
        <taxon>Ecdysozoa</taxon>
        <taxon>Arthropoda</taxon>
        <taxon>Hexapoda</taxon>
        <taxon>Insecta</taxon>
        <taxon>Pterygota</taxon>
        <taxon>Neoptera</taxon>
        <taxon>Endopterygota</taxon>
        <taxon>Diptera</taxon>
        <taxon>Nematocera</taxon>
        <taxon>Culicoidea</taxon>
        <taxon>Culicidae</taxon>
        <taxon>Anophelinae</taxon>
        <taxon>Anopheles</taxon>
    </lineage>
</organism>
<reference evidence="3" key="1">
    <citation type="submission" date="2018-01" db="EMBL/GenBank/DDBJ databases">
        <title>An insight into the sialome of Amazonian anophelines.</title>
        <authorList>
            <person name="Ribeiro J.M."/>
            <person name="Scarpassa V."/>
            <person name="Calvo E."/>
        </authorList>
    </citation>
    <scope>NUCLEOTIDE SEQUENCE</scope>
    <source>
        <tissue evidence="3">Salivary glands</tissue>
    </source>
</reference>
<name>A0A2M3ZTG2_9DIPT</name>
<proteinExistence type="predicted"/>
<dbReference type="EMBL" id="GGFM01011068">
    <property type="protein sequence ID" value="MBW31819.1"/>
    <property type="molecule type" value="Transcribed_RNA"/>
</dbReference>
<feature type="compositionally biased region" description="Low complexity" evidence="1">
    <location>
        <begin position="54"/>
        <end position="66"/>
    </location>
</feature>
<evidence type="ECO:0000256" key="1">
    <source>
        <dbReference type="SAM" id="MobiDB-lite"/>
    </source>
</evidence>
<feature type="region of interest" description="Disordered" evidence="1">
    <location>
        <begin position="42"/>
        <end position="66"/>
    </location>
</feature>
<keyword evidence="2" id="KW-0732">Signal</keyword>
<accession>A0A2M3ZTG2</accession>
<dbReference type="AlphaFoldDB" id="A0A2M3ZTG2"/>
<feature type="signal peptide" evidence="2">
    <location>
        <begin position="1"/>
        <end position="19"/>
    </location>
</feature>
<evidence type="ECO:0000313" key="3">
    <source>
        <dbReference type="EMBL" id="MBW31819.1"/>
    </source>
</evidence>
<evidence type="ECO:0000256" key="2">
    <source>
        <dbReference type="SAM" id="SignalP"/>
    </source>
</evidence>
<feature type="chain" id="PRO_5014992670" evidence="2">
    <location>
        <begin position="20"/>
        <end position="66"/>
    </location>
</feature>